<dbReference type="SUPFAM" id="SSF51445">
    <property type="entry name" value="(Trans)glycosidases"/>
    <property type="match status" value="1"/>
</dbReference>
<organism evidence="2 3">
    <name type="scientific">Roseibacillus persicicus</name>
    <dbReference type="NCBI Taxonomy" id="454148"/>
    <lineage>
        <taxon>Bacteria</taxon>
        <taxon>Pseudomonadati</taxon>
        <taxon>Verrucomicrobiota</taxon>
        <taxon>Verrucomicrobiia</taxon>
        <taxon>Verrucomicrobiales</taxon>
        <taxon>Verrucomicrobiaceae</taxon>
        <taxon>Roseibacillus</taxon>
    </lineage>
</organism>
<evidence type="ECO:0000313" key="2">
    <source>
        <dbReference type="EMBL" id="GHC41938.1"/>
    </source>
</evidence>
<comment type="caution">
    <text evidence="2">The sequence shown here is derived from an EMBL/GenBank/DDBJ whole genome shotgun (WGS) entry which is preliminary data.</text>
</comment>
<dbReference type="PANTHER" id="PTHR23282">
    <property type="entry name" value="APICAL ENDOSOMAL GLYCOPROTEIN PRECURSOR"/>
    <property type="match status" value="1"/>
</dbReference>
<proteinExistence type="predicted"/>
<name>A0A918TD70_9BACT</name>
<evidence type="ECO:0000259" key="1">
    <source>
        <dbReference type="PROSITE" id="PS50060"/>
    </source>
</evidence>
<gene>
    <name evidence="2" type="ORF">GCM10007100_03580</name>
</gene>
<feature type="domain" description="MAM" evidence="1">
    <location>
        <begin position="576"/>
        <end position="740"/>
    </location>
</feature>
<dbReference type="AlphaFoldDB" id="A0A918TD70"/>
<dbReference type="EMBL" id="BMXI01000001">
    <property type="protein sequence ID" value="GHC41938.1"/>
    <property type="molecule type" value="Genomic_DNA"/>
</dbReference>
<dbReference type="Pfam" id="PF00629">
    <property type="entry name" value="MAM"/>
    <property type="match status" value="2"/>
</dbReference>
<dbReference type="Gene3D" id="2.60.120.200">
    <property type="match status" value="2"/>
</dbReference>
<dbReference type="SUPFAM" id="SSF49899">
    <property type="entry name" value="Concanavalin A-like lectins/glucanases"/>
    <property type="match status" value="2"/>
</dbReference>
<sequence length="863" mass="95867">MMGGDMERSSGAIQNTQNKAEILKWGFGDINFNVCRVQYDKKQELAEGVKNWAFYEKQVTTMREIRAINPDILFFATLRSDYDGYGNDNNLPDWICNYNTKAIEVAKYGVFLADYVEYMEQQGVPIAMMSVAKEWTTFVNATVSAGVITKLKSELDARGVAMPLISDQGFWSTAQGNKYLDDVASLGTEDLYWSFCNHNYGTSDHSLWHGINAKALALGKVLYNDESSHGGGGPTSGVERPITTPIAAYVERCHMYEAGVKGEIFFEIWSRGLNNETRPIYCPWGGTGRKMRAYYIMKHFANHVVDSCYFPSEASDMPGVHTMAFRKNDQVVLWVINEGDAGHSSVSVNLDSSLSGLEIDETVWTEEGDLEGVCETIIGSGTGFQVDIAAQSISCFLFDIEAQEARKLPYYEGFESGFGEWKQVQDDDFDWSRNVFATGTSGSGPSSASQGDWYLYAEGHNANAPDYEALLEKRFDLSDVSGAELRFDYHMCGAYIDHLAVDVYDGAEWVEGVWIREGAQQAMSEDPWHRAIVDLSDYAGLSEVTVRFRTKKSVWHASDVAVDNILFAEPPQTLPYAESFENGLGGWAQSAEDDIDWSHHTGGTATTNTGPSGSSDGDWYLYVENHSNGAYYKSASVEGRFDLSTAVHPELTFDYHMFGPYIDFLSVDVHSGSEWHLDVWKKSGQQQSSNEDDWATARVGLSAFAGNDLVTIRFRSKQRQWHAADTAIDAIQLVDTATPYELWAEASFGSERESVDWSEMGNPDGDHFTNLEEWALVLDPMASDSPEMAFSAQGELFTVNYVRRVGSGLRVRATWSSSLGSGTWKGHGDGFVESSQGVEGDVEFMSASVPLESGRKFIRIEVD</sequence>
<reference evidence="2" key="1">
    <citation type="journal article" date="2014" name="Int. J. Syst. Evol. Microbiol.">
        <title>Complete genome sequence of Corynebacterium casei LMG S-19264T (=DSM 44701T), isolated from a smear-ripened cheese.</title>
        <authorList>
            <consortium name="US DOE Joint Genome Institute (JGI-PGF)"/>
            <person name="Walter F."/>
            <person name="Albersmeier A."/>
            <person name="Kalinowski J."/>
            <person name="Ruckert C."/>
        </authorList>
    </citation>
    <scope>NUCLEOTIDE SEQUENCE</scope>
    <source>
        <strain evidence="2">KCTC 12988</strain>
    </source>
</reference>
<feature type="domain" description="MAM" evidence="1">
    <location>
        <begin position="414"/>
        <end position="576"/>
    </location>
</feature>
<dbReference type="InterPro" id="IPR013780">
    <property type="entry name" value="Glyco_hydro_b"/>
</dbReference>
<keyword evidence="3" id="KW-1185">Reference proteome</keyword>
<dbReference type="PANTHER" id="PTHR23282:SF142">
    <property type="entry name" value="MAM DOMAIN-CONTAINING PROTEIN"/>
    <property type="match status" value="1"/>
</dbReference>
<reference evidence="2" key="2">
    <citation type="submission" date="2020-09" db="EMBL/GenBank/DDBJ databases">
        <authorList>
            <person name="Sun Q."/>
            <person name="Kim S."/>
        </authorList>
    </citation>
    <scope>NUCLEOTIDE SEQUENCE</scope>
    <source>
        <strain evidence="2">KCTC 12988</strain>
    </source>
</reference>
<dbReference type="InterPro" id="IPR017853">
    <property type="entry name" value="GH"/>
</dbReference>
<dbReference type="InterPro" id="IPR051560">
    <property type="entry name" value="MAM_domain-containing"/>
</dbReference>
<dbReference type="PROSITE" id="PS50060">
    <property type="entry name" value="MAM_2"/>
    <property type="match status" value="2"/>
</dbReference>
<dbReference type="InterPro" id="IPR000998">
    <property type="entry name" value="MAM_dom"/>
</dbReference>
<evidence type="ECO:0000313" key="3">
    <source>
        <dbReference type="Proteomes" id="UP000644507"/>
    </source>
</evidence>
<dbReference type="Gene3D" id="2.60.40.1180">
    <property type="entry name" value="Golgi alpha-mannosidase II"/>
    <property type="match status" value="1"/>
</dbReference>
<dbReference type="Proteomes" id="UP000644507">
    <property type="component" value="Unassembled WGS sequence"/>
</dbReference>
<dbReference type="InterPro" id="IPR013320">
    <property type="entry name" value="ConA-like_dom_sf"/>
</dbReference>
<protein>
    <recommendedName>
        <fullName evidence="1">MAM domain-containing protein</fullName>
    </recommendedName>
</protein>
<dbReference type="SMART" id="SM00137">
    <property type="entry name" value="MAM"/>
    <property type="match status" value="1"/>
</dbReference>
<accession>A0A918TD70</accession>
<dbReference type="Gene3D" id="3.20.20.80">
    <property type="entry name" value="Glycosidases"/>
    <property type="match status" value="1"/>
</dbReference>
<dbReference type="GO" id="GO:0016020">
    <property type="term" value="C:membrane"/>
    <property type="evidence" value="ECO:0007669"/>
    <property type="project" value="InterPro"/>
</dbReference>